<dbReference type="SUPFAM" id="SSF144232">
    <property type="entry name" value="HIT/MYND zinc finger-like"/>
    <property type="match status" value="1"/>
</dbReference>
<feature type="domain" description="MYND-type" evidence="5">
    <location>
        <begin position="135"/>
        <end position="172"/>
    </location>
</feature>
<evidence type="ECO:0000256" key="4">
    <source>
        <dbReference type="PROSITE-ProRule" id="PRU00134"/>
    </source>
</evidence>
<evidence type="ECO:0000313" key="6">
    <source>
        <dbReference type="EMBL" id="KAG7441634.1"/>
    </source>
</evidence>
<dbReference type="Gene3D" id="6.10.140.2220">
    <property type="match status" value="1"/>
</dbReference>
<gene>
    <name evidence="6" type="ORF">BT62DRAFT_907917</name>
</gene>
<dbReference type="GeneID" id="66105983"/>
<dbReference type="AlphaFoldDB" id="A0A9P8ANB3"/>
<accession>A0A9P8ANB3</accession>
<name>A0A9P8ANB3_9AGAR</name>
<evidence type="ECO:0000256" key="3">
    <source>
        <dbReference type="ARBA" id="ARBA00022833"/>
    </source>
</evidence>
<dbReference type="EMBL" id="MU250558">
    <property type="protein sequence ID" value="KAG7441634.1"/>
    <property type="molecule type" value="Genomic_DNA"/>
</dbReference>
<evidence type="ECO:0000256" key="1">
    <source>
        <dbReference type="ARBA" id="ARBA00022723"/>
    </source>
</evidence>
<evidence type="ECO:0000256" key="2">
    <source>
        <dbReference type="ARBA" id="ARBA00022771"/>
    </source>
</evidence>
<keyword evidence="3" id="KW-0862">Zinc</keyword>
<dbReference type="RefSeq" id="XP_043035134.1">
    <property type="nucleotide sequence ID" value="XM_043183686.1"/>
</dbReference>
<dbReference type="Proteomes" id="UP000812287">
    <property type="component" value="Unassembled WGS sequence"/>
</dbReference>
<evidence type="ECO:0000313" key="7">
    <source>
        <dbReference type="Proteomes" id="UP000812287"/>
    </source>
</evidence>
<dbReference type="OrthoDB" id="265717at2759"/>
<keyword evidence="2 4" id="KW-0863">Zinc-finger</keyword>
<keyword evidence="7" id="KW-1185">Reference proteome</keyword>
<protein>
    <recommendedName>
        <fullName evidence="5">MYND-type domain-containing protein</fullName>
    </recommendedName>
</protein>
<dbReference type="InterPro" id="IPR002893">
    <property type="entry name" value="Znf_MYND"/>
</dbReference>
<evidence type="ECO:0000259" key="5">
    <source>
        <dbReference type="PROSITE" id="PS50865"/>
    </source>
</evidence>
<sequence length="187" mass="21852">MPVSQRRYAVDLEDTIAFPDITHVPIFSPHKERNWYILTEIVSDETVSRPTFRVEDKLAGNYRVVVFSTNDPVTYAKECKVGHMICIKNGLPKQFLDGRYGYEIENPWHILVHQVLRELNAELRKRSDDGLLLSCVVCNTPKENVGCSNCKTRYCSRECMKADWHSRHMQICNVLRALHKWNRMLWG</sequence>
<dbReference type="Pfam" id="PF01753">
    <property type="entry name" value="zf-MYND"/>
    <property type="match status" value="1"/>
</dbReference>
<keyword evidence="1" id="KW-0479">Metal-binding</keyword>
<dbReference type="GO" id="GO:0008270">
    <property type="term" value="F:zinc ion binding"/>
    <property type="evidence" value="ECO:0007669"/>
    <property type="project" value="UniProtKB-KW"/>
</dbReference>
<organism evidence="6 7">
    <name type="scientific">Guyanagaster necrorhizus</name>
    <dbReference type="NCBI Taxonomy" id="856835"/>
    <lineage>
        <taxon>Eukaryota</taxon>
        <taxon>Fungi</taxon>
        <taxon>Dikarya</taxon>
        <taxon>Basidiomycota</taxon>
        <taxon>Agaricomycotina</taxon>
        <taxon>Agaricomycetes</taxon>
        <taxon>Agaricomycetidae</taxon>
        <taxon>Agaricales</taxon>
        <taxon>Marasmiineae</taxon>
        <taxon>Physalacriaceae</taxon>
        <taxon>Guyanagaster</taxon>
    </lineage>
</organism>
<comment type="caution">
    <text evidence="6">The sequence shown here is derived from an EMBL/GenBank/DDBJ whole genome shotgun (WGS) entry which is preliminary data.</text>
</comment>
<reference evidence="6" key="1">
    <citation type="submission" date="2020-11" db="EMBL/GenBank/DDBJ databases">
        <title>Adaptations for nitrogen fixation in a non-lichenized fungal sporocarp promotes dispersal by wood-feeding termites.</title>
        <authorList>
            <consortium name="DOE Joint Genome Institute"/>
            <person name="Koch R.A."/>
            <person name="Yoon G."/>
            <person name="Arayal U."/>
            <person name="Lail K."/>
            <person name="Amirebrahimi M."/>
            <person name="Labutti K."/>
            <person name="Lipzen A."/>
            <person name="Riley R."/>
            <person name="Barry K."/>
            <person name="Henrissat B."/>
            <person name="Grigoriev I.V."/>
            <person name="Herr J.R."/>
            <person name="Aime M.C."/>
        </authorList>
    </citation>
    <scope>NUCLEOTIDE SEQUENCE</scope>
    <source>
        <strain evidence="6">MCA 3950</strain>
    </source>
</reference>
<proteinExistence type="predicted"/>
<dbReference type="PROSITE" id="PS50865">
    <property type="entry name" value="ZF_MYND_2"/>
    <property type="match status" value="1"/>
</dbReference>